<organism evidence="1 2">
    <name type="scientific">Symbiodinium necroappetens</name>
    <dbReference type="NCBI Taxonomy" id="1628268"/>
    <lineage>
        <taxon>Eukaryota</taxon>
        <taxon>Sar</taxon>
        <taxon>Alveolata</taxon>
        <taxon>Dinophyceae</taxon>
        <taxon>Suessiales</taxon>
        <taxon>Symbiodiniaceae</taxon>
        <taxon>Symbiodinium</taxon>
    </lineage>
</organism>
<dbReference type="Proteomes" id="UP000601435">
    <property type="component" value="Unassembled WGS sequence"/>
</dbReference>
<protein>
    <submittedName>
        <fullName evidence="1">FNTB protein</fullName>
    </submittedName>
</protein>
<evidence type="ECO:0000313" key="2">
    <source>
        <dbReference type="Proteomes" id="UP000601435"/>
    </source>
</evidence>
<evidence type="ECO:0000313" key="1">
    <source>
        <dbReference type="EMBL" id="CAE7301172.1"/>
    </source>
</evidence>
<sequence length="264" mass="30756">MSPLAALVTRTEDASMFSRPDPNLHTKLFAKYPWDYFESETGKRYRMQMSAYQDMDSAELLTSICCEHLFPFRIPKLYFADINRETTNYVLIVERIPFGRRGKVVKGKVTEKIERKPFEILPVCGKYQDYLLEDAPSIYFALFREMAHLAAWDHQGRYDAFLGPMQKYTEQEYLDQVIRVRKPQKERKMEVLKGGCQSMIEKGIDFAVNVASQIFTASGRDKAKLEKMKKEIVEIAPYFDDIRSYMSNSSDWTAAMHMNLQADN</sequence>
<gene>
    <name evidence="1" type="primary">FNTB</name>
    <name evidence="1" type="ORF">SNEC2469_LOCUS7438</name>
</gene>
<keyword evidence="2" id="KW-1185">Reference proteome</keyword>
<proteinExistence type="predicted"/>
<reference evidence="1" key="1">
    <citation type="submission" date="2021-02" db="EMBL/GenBank/DDBJ databases">
        <authorList>
            <person name="Dougan E. K."/>
            <person name="Rhodes N."/>
            <person name="Thang M."/>
            <person name="Chan C."/>
        </authorList>
    </citation>
    <scope>NUCLEOTIDE SEQUENCE</scope>
</reference>
<feature type="non-terminal residue" evidence="1">
    <location>
        <position position="1"/>
    </location>
</feature>
<accession>A0A812NDX8</accession>
<name>A0A812NDX8_9DINO</name>
<dbReference type="EMBL" id="CAJNJA010012625">
    <property type="protein sequence ID" value="CAE7301172.1"/>
    <property type="molecule type" value="Genomic_DNA"/>
</dbReference>
<comment type="caution">
    <text evidence="1">The sequence shown here is derived from an EMBL/GenBank/DDBJ whole genome shotgun (WGS) entry which is preliminary data.</text>
</comment>
<dbReference type="OrthoDB" id="443624at2759"/>
<dbReference type="AlphaFoldDB" id="A0A812NDX8"/>